<feature type="domain" description="Peptide methionine sulphoxide reductase MsrA" evidence="5">
    <location>
        <begin position="6"/>
        <end position="157"/>
    </location>
</feature>
<dbReference type="SUPFAM" id="SSF55068">
    <property type="entry name" value="Peptide methionine sulfoxide reductase"/>
    <property type="match status" value="1"/>
</dbReference>
<evidence type="ECO:0000313" key="7">
    <source>
        <dbReference type="Proteomes" id="UP000471640"/>
    </source>
</evidence>
<evidence type="ECO:0000313" key="6">
    <source>
        <dbReference type="EMBL" id="NEX20165.1"/>
    </source>
</evidence>
<dbReference type="PANTHER" id="PTHR43774">
    <property type="entry name" value="PEPTIDE METHIONINE SULFOXIDE REDUCTASE"/>
    <property type="match status" value="1"/>
</dbReference>
<reference evidence="6 7" key="2">
    <citation type="submission" date="2020-02" db="EMBL/GenBank/DDBJ databases">
        <title>Genome sequences of Thiorhodococcus mannitoliphagus and Thiorhodococcus minor, purple sulfur photosynthetic bacteria in the gammaproteobacterial family, Chromatiaceae.</title>
        <authorList>
            <person name="Aviles F.A."/>
            <person name="Meyer T.E."/>
            <person name="Kyndt J.A."/>
        </authorList>
    </citation>
    <scope>NUCLEOTIDE SEQUENCE [LARGE SCALE GENOMIC DNA]</scope>
    <source>
        <strain evidence="6 7">DSM 18266</strain>
    </source>
</reference>
<dbReference type="PANTHER" id="PTHR43774:SF1">
    <property type="entry name" value="PEPTIDE METHIONINE SULFOXIDE REDUCTASE MSRA 2"/>
    <property type="match status" value="1"/>
</dbReference>
<dbReference type="NCBIfam" id="TIGR00401">
    <property type="entry name" value="msrA"/>
    <property type="match status" value="1"/>
</dbReference>
<dbReference type="EMBL" id="JAAIJR010000022">
    <property type="protein sequence ID" value="NEX20165.1"/>
    <property type="molecule type" value="Genomic_DNA"/>
</dbReference>
<name>A0A6P1DWY5_9GAMM</name>
<dbReference type="GO" id="GO:0008113">
    <property type="term" value="F:peptide-methionine (S)-S-oxide reductase activity"/>
    <property type="evidence" value="ECO:0007669"/>
    <property type="project" value="UniProtKB-UniRule"/>
</dbReference>
<comment type="function">
    <text evidence="4">Has an important function as a repair enzyme for proteins that have been inactivated by oxidation. Catalyzes the reversible oxidation-reduction of methionine sulfoxide in proteins to methionine.</text>
</comment>
<dbReference type="InterPro" id="IPR002569">
    <property type="entry name" value="Met_Sox_Rdtase_MsrA_dom"/>
</dbReference>
<dbReference type="InterPro" id="IPR036509">
    <property type="entry name" value="Met_Sox_Rdtase_MsrA_sf"/>
</dbReference>
<evidence type="ECO:0000256" key="2">
    <source>
        <dbReference type="ARBA" id="ARBA00047806"/>
    </source>
</evidence>
<reference evidence="7" key="1">
    <citation type="journal article" date="2020" name="Microbiol. Resour. Announc.">
        <title>Draft Genome Sequences of Thiorhodococcus mannitoliphagus and Thiorhodococcus minor, Purple Sulfur Photosynthetic Bacteria in the Gammaproteobacterial Family Chromatiaceae.</title>
        <authorList>
            <person name="Aviles F.A."/>
            <person name="Meyer T.E."/>
            <person name="Kyndt J.A."/>
        </authorList>
    </citation>
    <scope>NUCLEOTIDE SEQUENCE [LARGE SCALE GENOMIC DNA]</scope>
    <source>
        <strain evidence="7">DSM 18266</strain>
    </source>
</reference>
<comment type="similarity">
    <text evidence="4">Belongs to the MsrA Met sulfoxide reductase family.</text>
</comment>
<sequence length="178" mass="19669">MAIETTTLGGGCFWCLEAAFQEVRGVHSVVSGYAGAARPDPTYQQVCSGATGHAEVVQITFDNDQIDFETLLEVFFTIHDPTTLNRQGADAGTQYRSVIFYHGEAQRLTAERVMARLSDAGIWSDPIVTQLEPVPTFYPAESYHQDYFRRNSAQGYCSVVISPKLAKLRSKHADLLTS</sequence>
<comment type="caution">
    <text evidence="6">The sequence shown here is derived from an EMBL/GenBank/DDBJ whole genome shotgun (WGS) entry which is preliminary data.</text>
</comment>
<dbReference type="Proteomes" id="UP000471640">
    <property type="component" value="Unassembled WGS sequence"/>
</dbReference>
<evidence type="ECO:0000259" key="5">
    <source>
        <dbReference type="Pfam" id="PF01625"/>
    </source>
</evidence>
<proteinExistence type="inferred from homology"/>
<feature type="active site" evidence="4">
    <location>
        <position position="12"/>
    </location>
</feature>
<protein>
    <recommendedName>
        <fullName evidence="4">Peptide methionine sulfoxide reductase MsrA</fullName>
        <shortName evidence="4">Protein-methionine-S-oxide reductase</shortName>
        <ecNumber evidence="4">1.8.4.11</ecNumber>
    </recommendedName>
    <alternativeName>
        <fullName evidence="4">Peptide-methionine (S)-S-oxide reductase</fullName>
        <shortName evidence="4">Peptide Met(O) reductase</shortName>
    </alternativeName>
</protein>
<dbReference type="Gene3D" id="3.30.1060.10">
    <property type="entry name" value="Peptide methionine sulphoxide reductase MsrA"/>
    <property type="match status" value="1"/>
</dbReference>
<dbReference type="AlphaFoldDB" id="A0A6P1DWY5"/>
<comment type="catalytic activity">
    <reaction evidence="2 4">
        <text>L-methionyl-[protein] + [thioredoxin]-disulfide + H2O = L-methionyl-(S)-S-oxide-[protein] + [thioredoxin]-dithiol</text>
        <dbReference type="Rhea" id="RHEA:14217"/>
        <dbReference type="Rhea" id="RHEA-COMP:10698"/>
        <dbReference type="Rhea" id="RHEA-COMP:10700"/>
        <dbReference type="Rhea" id="RHEA-COMP:12313"/>
        <dbReference type="Rhea" id="RHEA-COMP:12315"/>
        <dbReference type="ChEBI" id="CHEBI:15377"/>
        <dbReference type="ChEBI" id="CHEBI:16044"/>
        <dbReference type="ChEBI" id="CHEBI:29950"/>
        <dbReference type="ChEBI" id="CHEBI:44120"/>
        <dbReference type="ChEBI" id="CHEBI:50058"/>
        <dbReference type="EC" id="1.8.4.11"/>
    </reaction>
</comment>
<evidence type="ECO:0000256" key="4">
    <source>
        <dbReference type="HAMAP-Rule" id="MF_01401"/>
    </source>
</evidence>
<dbReference type="EC" id="1.8.4.11" evidence="4"/>
<dbReference type="RefSeq" id="WP_164653231.1">
    <property type="nucleotide sequence ID" value="NZ_JAAIJR010000022.1"/>
</dbReference>
<evidence type="ECO:0000256" key="1">
    <source>
        <dbReference type="ARBA" id="ARBA00023002"/>
    </source>
</evidence>
<dbReference type="Pfam" id="PF01625">
    <property type="entry name" value="PMSR"/>
    <property type="match status" value="1"/>
</dbReference>
<keyword evidence="1 4" id="KW-0560">Oxidoreductase</keyword>
<accession>A0A6P1DWY5</accession>
<organism evidence="6 7">
    <name type="scientific">Thiorhodococcus mannitoliphagus</name>
    <dbReference type="NCBI Taxonomy" id="329406"/>
    <lineage>
        <taxon>Bacteria</taxon>
        <taxon>Pseudomonadati</taxon>
        <taxon>Pseudomonadota</taxon>
        <taxon>Gammaproteobacteria</taxon>
        <taxon>Chromatiales</taxon>
        <taxon>Chromatiaceae</taxon>
        <taxon>Thiorhodococcus</taxon>
    </lineage>
</organism>
<comment type="catalytic activity">
    <reaction evidence="3 4">
        <text>[thioredoxin]-disulfide + L-methionine + H2O = L-methionine (S)-S-oxide + [thioredoxin]-dithiol</text>
        <dbReference type="Rhea" id="RHEA:19993"/>
        <dbReference type="Rhea" id="RHEA-COMP:10698"/>
        <dbReference type="Rhea" id="RHEA-COMP:10700"/>
        <dbReference type="ChEBI" id="CHEBI:15377"/>
        <dbReference type="ChEBI" id="CHEBI:29950"/>
        <dbReference type="ChEBI" id="CHEBI:50058"/>
        <dbReference type="ChEBI" id="CHEBI:57844"/>
        <dbReference type="ChEBI" id="CHEBI:58772"/>
        <dbReference type="EC" id="1.8.4.11"/>
    </reaction>
</comment>
<gene>
    <name evidence="4 6" type="primary">msrA</name>
    <name evidence="6" type="ORF">G3480_07530</name>
</gene>
<evidence type="ECO:0000256" key="3">
    <source>
        <dbReference type="ARBA" id="ARBA00048782"/>
    </source>
</evidence>
<dbReference type="HAMAP" id="MF_01401">
    <property type="entry name" value="MsrA"/>
    <property type="match status" value="1"/>
</dbReference>
<keyword evidence="7" id="KW-1185">Reference proteome</keyword>